<sequence>MDTKKSIKDWKSYQEQLDILKSRGMIIDDEPKAIKYLQNINYYRLSGYWYDFLTKDRKRFNPNTKFTDAKELYVFDKKLRLLVLDAIETIEISLRANFAYIMGEINPIAYKSKKVFNLEKDVNNKYPNWKMNRFEGFKQKLEDYKRQKEDKREVFINHHIKQNKEIPIWVALEVYTLGNISKIYEIINSDIATNIARVYDIETPTTFERILTSITIIRNICSHHGRLWNRSFTFNIKGSDNLIDKNLYYGKNNLFFFILIIDFLLKKILPNSSWLNKFFECVDKCLDDTSTNISKKFIYHKMGIKLGATRQLFK</sequence>
<organism evidence="1 2">
    <name type="scientific">Francisella philomiragia</name>
    <dbReference type="NCBI Taxonomy" id="28110"/>
    <lineage>
        <taxon>Bacteria</taxon>
        <taxon>Pseudomonadati</taxon>
        <taxon>Pseudomonadota</taxon>
        <taxon>Gammaproteobacteria</taxon>
        <taxon>Thiotrichales</taxon>
        <taxon>Francisellaceae</taxon>
        <taxon>Francisella</taxon>
    </lineage>
</organism>
<dbReference type="InterPro" id="IPR011664">
    <property type="entry name" value="Abi_system_AbiD/AbiF-like"/>
</dbReference>
<gene>
    <name evidence="1" type="ORF">LA55_271</name>
</gene>
<dbReference type="InterPro" id="IPR017034">
    <property type="entry name" value="Abi_system_AbiD/AbiF"/>
</dbReference>
<dbReference type="PIRSF" id="PIRSF034934">
    <property type="entry name" value="AbiF_AbiD"/>
    <property type="match status" value="1"/>
</dbReference>
<dbReference type="Proteomes" id="UP000031830">
    <property type="component" value="Chromosome"/>
</dbReference>
<dbReference type="Pfam" id="PF07751">
    <property type="entry name" value="Abi_2"/>
    <property type="match status" value="1"/>
</dbReference>
<dbReference type="RefSeq" id="WP_044525552.1">
    <property type="nucleotide sequence ID" value="NZ_CP009440.1"/>
</dbReference>
<reference evidence="1 2" key="1">
    <citation type="journal article" date="2015" name="Genome Announc.">
        <title>Genome sequencing of 18 francisella strains to aid in assay development and testing.</title>
        <authorList>
            <person name="Johnson S.L."/>
            <person name="Daligault H.E."/>
            <person name="Davenport K.W."/>
            <person name="Coyne S.R."/>
            <person name="Frey K.G."/>
            <person name="Koroleva G.I."/>
            <person name="Broomall S.M."/>
            <person name="Bishop-Lilly K.A."/>
            <person name="Bruce D.C."/>
            <person name="Chertkov O."/>
            <person name="Freitas T."/>
            <person name="Jaissle J."/>
            <person name="Ladner J.T."/>
            <person name="Rosenzweig C.N."/>
            <person name="Gibbons H.S."/>
            <person name="Palacios G.F."/>
            <person name="Redden C.L."/>
            <person name="Xu Y."/>
            <person name="Minogue T.D."/>
            <person name="Chain P.S."/>
        </authorList>
    </citation>
    <scope>NUCLEOTIDE SEQUENCE [LARGE SCALE GENOMIC DNA]</scope>
    <source>
        <strain evidence="1 2">GA01-2794</strain>
    </source>
</reference>
<proteinExistence type="predicted"/>
<dbReference type="OrthoDB" id="5363652at2"/>
<dbReference type="KEGG" id="fpz:LA55_271"/>
<accession>A0A0B6D503</accession>
<evidence type="ECO:0000313" key="1">
    <source>
        <dbReference type="EMBL" id="AJI53921.1"/>
    </source>
</evidence>
<evidence type="ECO:0000313" key="2">
    <source>
        <dbReference type="Proteomes" id="UP000031830"/>
    </source>
</evidence>
<name>A0A0B6D503_9GAMM</name>
<dbReference type="EMBL" id="CP009440">
    <property type="protein sequence ID" value="AJI53921.1"/>
    <property type="molecule type" value="Genomic_DNA"/>
</dbReference>
<protein>
    <submittedName>
        <fullName evidence="1">Abi-like family protein</fullName>
    </submittedName>
</protein>
<dbReference type="AlphaFoldDB" id="A0A0B6D503"/>